<sequence>MKRKLMSWLMILAMTVAMLPALSLPARAGIVQVYVNGVNIVADADHTVPCGAGTAVFDLAAATLTLTDAVIDTSYATGDNKYGIYSFSNLTITLSGTNTVIAEDAVSLSCGIHAGGNLTFNGTGSLSATGGQAITSYGISATGTLTLTEGLVAASSVASSTATTRQALSAAPQNSGIGTSALSGAYNDMFAVYGDGGTFMATSTAVDCSFLPTLPTGATWDSGTNTLTLDNVIINTPDNAGDYFAIKLPDGANLVLSGTNVIHNGNQIGNGSTAIGAIGSLNISGSGSLYALGGAVMGVGYASNGISTWGATTIASGAGHITAIGSSSASGHSLGISADSLTIQGGAVSAAGSYCAGPGSADSRGISTESSMNLNGGTVTVIGGTSVNANSYGLYANGALTVSGGTVTAKSGTAAESRAVNANSGITVNAGLGIAVPVGGALYDSNRTIVPNGSSTPATSVAFGAPPSSVATLTTASTVKGATVASLGTPADSIAGITSAGTVTLTAAQAGDTTNNSPYVTNFVKTESHATIKAVKYASGGDTSNFATDTAYDNGALSDGDFFIIKITAQDGTTINYYRINLAGPTVTPSFASATATKAAAYQQSVTYTLNTALTGTWKVYAAASGGAALPDVTAAASGTTLTLSSTGADIAERNYWITLTETGKGESARVQATVDPAADVVLVGNETDLAGLATDVNDGDDYSGKTVKQTADITLTGTWTPIGTSSGNHPFKGTYDGNGHAVSGLNVSAAPAESGLFGLVVDATIKNLVISAPTVSGAGWTGALAGEADTTPGNTSTIENVAVVGGTVTSSNNYIGGLIGQTSSAGTFTISGCYTTCNVSGTTHVGGIVGNFTSVGNTSRIENCYTLGNITASGGFAGGIVGYAYYTNAASVEQIVNVFSTGTITATYDGAGIVGNAYGNTSGSCTIDHAAALNKAVVNSSAGTNDGTFQRIAGEIYTGTTLSNCYAWKNMTVIDSNTYVDDTTPAVTAALNDTNGLGITKSAVNQAASWLTYLNVANGSEGYGKWTNGTHKLPNLTALSSDDNIAMPDHLAYKALNSDSAATRSYTAGDTTGIYIDSQIEVYGPNFSGAKVIITGYGAATDTVTWNLTGTGITVQQSGGQDIAVEATTAAITFTGTDTAEHYQQVLRSVHLVTTATAGSRSISFSLGESAAYNGHYYEFVAFTAGTQKTWEQAKDAASRMEFGGQAGYLATIQTAEENAFIASKLGANGWIGAKGTMNGAVKEWKWVTDPDLAVANAVFYTQTGAGTGDAASGAYINFNSGEPNGAMHVPANLTDDTTEWCGEIYSGGSNPGKWNDLKNTGYASNANLTNTASLEAKGYVVEYNVVPAEFVVTKTVNITAQSSGGGSGGSGGTAAPIAQVNGQPTVSGTVETTTSGGVTTTTVTVNQSSLSDQLLQAGSGAVVTIPFTQSSDAAIGRLNGQMVKAMENNIATLVIQTPTATYTLPANQINISAVSQQFGANITLSDIAVSVSISAPSDQTVQVVQQAADDNGLALVVPAVNFEISCTYNGVTVDVSQFNAYVERMIAIPDGVDPSKITTGVVVEPDGTARHVPTRIAVIDGVYYAVINSLTNSTYSVVWHPFEFIDVDGNWAKISINNMGSRMVVSGVGEGVYEPDRNMTRAEFAAIIVKALGLKPGLGTKNFNDVRSGDWFAGYVKTAAEYGIITGYSNGNFGPESSITREQAMTMIARAMKITKLEAGLSSAEISALLAKFTDSGSISSYAQSSIAECVKAGVVTGRTATTIAPIANITRAEVAVIVERLLQKSDLIDS</sequence>
<reference evidence="3" key="1">
    <citation type="submission" date="2019-08" db="EMBL/GenBank/DDBJ databases">
        <authorList>
            <person name="Kucharzyk K."/>
            <person name="Murdoch R.W."/>
            <person name="Higgins S."/>
            <person name="Loffler F."/>
        </authorList>
    </citation>
    <scope>NUCLEOTIDE SEQUENCE</scope>
</reference>
<organism evidence="3">
    <name type="scientific">bioreactor metagenome</name>
    <dbReference type="NCBI Taxonomy" id="1076179"/>
    <lineage>
        <taxon>unclassified sequences</taxon>
        <taxon>metagenomes</taxon>
        <taxon>ecological metagenomes</taxon>
    </lineage>
</organism>
<feature type="domain" description="SLH" evidence="2">
    <location>
        <begin position="1732"/>
        <end position="1793"/>
    </location>
</feature>
<dbReference type="InterPro" id="IPR001119">
    <property type="entry name" value="SLH_dom"/>
</dbReference>
<evidence type="ECO:0000259" key="1">
    <source>
        <dbReference type="PROSITE" id="PS50041"/>
    </source>
</evidence>
<dbReference type="EMBL" id="VSSQ01000421">
    <property type="protein sequence ID" value="MPL94265.1"/>
    <property type="molecule type" value="Genomic_DNA"/>
</dbReference>
<dbReference type="InterPro" id="IPR051465">
    <property type="entry name" value="Cell_Envelope_Struct_Comp"/>
</dbReference>
<dbReference type="InterPro" id="IPR016187">
    <property type="entry name" value="CTDL_fold"/>
</dbReference>
<evidence type="ECO:0000313" key="3">
    <source>
        <dbReference type="EMBL" id="MPL94265.1"/>
    </source>
</evidence>
<dbReference type="Gene3D" id="2.160.20.110">
    <property type="match status" value="1"/>
</dbReference>
<dbReference type="PROSITE" id="PS51272">
    <property type="entry name" value="SLH"/>
    <property type="match status" value="3"/>
</dbReference>
<evidence type="ECO:0008006" key="4">
    <source>
        <dbReference type="Google" id="ProtNLM"/>
    </source>
</evidence>
<dbReference type="InterPro" id="IPR016186">
    <property type="entry name" value="C-type_lectin-like/link_sf"/>
</dbReference>
<proteinExistence type="predicted"/>
<gene>
    <name evidence="3" type="ORF">SDC9_40415</name>
</gene>
<dbReference type="PANTHER" id="PTHR43308">
    <property type="entry name" value="OUTER MEMBRANE PROTEIN ALPHA-RELATED"/>
    <property type="match status" value="1"/>
</dbReference>
<feature type="domain" description="C-type lectin" evidence="1">
    <location>
        <begin position="1174"/>
        <end position="1318"/>
    </location>
</feature>
<dbReference type="SUPFAM" id="SSF56436">
    <property type="entry name" value="C-type lectin-like"/>
    <property type="match status" value="1"/>
</dbReference>
<dbReference type="PANTHER" id="PTHR43308:SF5">
    <property type="entry name" value="S-LAYER PROTEIN _ PEPTIDOGLYCAN ENDO-BETA-N-ACETYLGLUCOSAMINIDASE"/>
    <property type="match status" value="1"/>
</dbReference>
<evidence type="ECO:0000259" key="2">
    <source>
        <dbReference type="PROSITE" id="PS51272"/>
    </source>
</evidence>
<dbReference type="PROSITE" id="PS50041">
    <property type="entry name" value="C_TYPE_LECTIN_2"/>
    <property type="match status" value="1"/>
</dbReference>
<protein>
    <recommendedName>
        <fullName evidence="4">Endo-1,4-beta-xylanase A</fullName>
    </recommendedName>
</protein>
<dbReference type="Pfam" id="PF00395">
    <property type="entry name" value="SLH"/>
    <property type="match status" value="3"/>
</dbReference>
<dbReference type="InterPro" id="IPR001304">
    <property type="entry name" value="C-type_lectin-like"/>
</dbReference>
<dbReference type="Gene3D" id="3.10.100.10">
    <property type="entry name" value="Mannose-Binding Protein A, subunit A"/>
    <property type="match status" value="1"/>
</dbReference>
<comment type="caution">
    <text evidence="3">The sequence shown here is derived from an EMBL/GenBank/DDBJ whole genome shotgun (WGS) entry which is preliminary data.</text>
</comment>
<feature type="domain" description="SLH" evidence="2">
    <location>
        <begin position="1661"/>
        <end position="1724"/>
    </location>
</feature>
<accession>A0A644VS83</accession>
<name>A0A644VS83_9ZZZZ</name>
<feature type="domain" description="SLH" evidence="2">
    <location>
        <begin position="1601"/>
        <end position="1659"/>
    </location>
</feature>